<dbReference type="OrthoDB" id="2505895at2759"/>
<evidence type="ECO:0000313" key="2">
    <source>
        <dbReference type="EMBL" id="KFW83338.1"/>
    </source>
</evidence>
<name>A0A093Q2Y1_9PASS</name>
<gene>
    <name evidence="2" type="ORF">N305_13799</name>
</gene>
<keyword evidence="3" id="KW-1185">Reference proteome</keyword>
<evidence type="ECO:0000256" key="1">
    <source>
        <dbReference type="SAM" id="MobiDB-lite"/>
    </source>
</evidence>
<sequence>EQIRDEDRGPPPSTPPLLLSVIPGGFIKQLVRETEKEAKAARQRKESKASGKEEVSGGELHTAPGLPPRCSCPTWDAEHWCCALLPGSGDPKTHGETLVLKPTLAGPPGTASPASPLRSRLPTTAQDPRAPAEDMDQGPPE</sequence>
<reference evidence="2 3" key="1">
    <citation type="submission" date="2014-06" db="EMBL/GenBank/DDBJ databases">
        <title>Genome evolution of avian class.</title>
        <authorList>
            <person name="Zhang G."/>
            <person name="Li C."/>
        </authorList>
    </citation>
    <scope>NUCLEOTIDE SEQUENCE [LARGE SCALE GENOMIC DNA]</scope>
    <source>
        <strain evidence="2">BGI_N305</strain>
    </source>
</reference>
<dbReference type="EMBL" id="KL671659">
    <property type="protein sequence ID" value="KFW83338.1"/>
    <property type="molecule type" value="Genomic_DNA"/>
</dbReference>
<evidence type="ECO:0000313" key="3">
    <source>
        <dbReference type="Proteomes" id="UP000053258"/>
    </source>
</evidence>
<dbReference type="AlphaFoldDB" id="A0A093Q2Y1"/>
<feature type="non-terminal residue" evidence="2">
    <location>
        <position position="141"/>
    </location>
</feature>
<proteinExistence type="predicted"/>
<dbReference type="Proteomes" id="UP000053258">
    <property type="component" value="Unassembled WGS sequence"/>
</dbReference>
<feature type="region of interest" description="Disordered" evidence="1">
    <location>
        <begin position="1"/>
        <end position="21"/>
    </location>
</feature>
<feature type="region of interest" description="Disordered" evidence="1">
    <location>
        <begin position="87"/>
        <end position="141"/>
    </location>
</feature>
<dbReference type="STRING" id="328815.ENSMVIP00005021413"/>
<feature type="compositionally biased region" description="Low complexity" evidence="1">
    <location>
        <begin position="102"/>
        <end position="117"/>
    </location>
</feature>
<protein>
    <submittedName>
        <fullName evidence="2">Unconventional myosin-XVIIIb</fullName>
    </submittedName>
</protein>
<feature type="non-terminal residue" evidence="2">
    <location>
        <position position="1"/>
    </location>
</feature>
<organism evidence="2 3">
    <name type="scientific">Manacus vitellinus</name>
    <name type="common">golden-collared manakin</name>
    <dbReference type="NCBI Taxonomy" id="328815"/>
    <lineage>
        <taxon>Eukaryota</taxon>
        <taxon>Metazoa</taxon>
        <taxon>Chordata</taxon>
        <taxon>Craniata</taxon>
        <taxon>Vertebrata</taxon>
        <taxon>Euteleostomi</taxon>
        <taxon>Archelosauria</taxon>
        <taxon>Archosauria</taxon>
        <taxon>Dinosauria</taxon>
        <taxon>Saurischia</taxon>
        <taxon>Theropoda</taxon>
        <taxon>Coelurosauria</taxon>
        <taxon>Aves</taxon>
        <taxon>Neognathae</taxon>
        <taxon>Neoaves</taxon>
        <taxon>Telluraves</taxon>
        <taxon>Australaves</taxon>
        <taxon>Passeriformes</taxon>
        <taxon>Pipridae</taxon>
        <taxon>Manacus</taxon>
    </lineage>
</organism>
<accession>A0A093Q2Y1</accession>
<feature type="compositionally biased region" description="Basic and acidic residues" evidence="1">
    <location>
        <begin position="34"/>
        <end position="55"/>
    </location>
</feature>
<feature type="region of interest" description="Disordered" evidence="1">
    <location>
        <begin position="34"/>
        <end position="69"/>
    </location>
</feature>